<organism evidence="2 3">
    <name type="scientific">Durusdinium trenchii</name>
    <dbReference type="NCBI Taxonomy" id="1381693"/>
    <lineage>
        <taxon>Eukaryota</taxon>
        <taxon>Sar</taxon>
        <taxon>Alveolata</taxon>
        <taxon>Dinophyceae</taxon>
        <taxon>Suessiales</taxon>
        <taxon>Symbiodiniaceae</taxon>
        <taxon>Durusdinium</taxon>
    </lineage>
</organism>
<dbReference type="EMBL" id="CAXAMM010002986">
    <property type="protein sequence ID" value="CAK8998088.1"/>
    <property type="molecule type" value="Genomic_DNA"/>
</dbReference>
<feature type="region of interest" description="Disordered" evidence="1">
    <location>
        <begin position="47"/>
        <end position="66"/>
    </location>
</feature>
<feature type="compositionally biased region" description="Basic residues" evidence="1">
    <location>
        <begin position="112"/>
        <end position="122"/>
    </location>
</feature>
<comment type="caution">
    <text evidence="2">The sequence shown here is derived from an EMBL/GenBank/DDBJ whole genome shotgun (WGS) entry which is preliminary data.</text>
</comment>
<gene>
    <name evidence="2" type="ORF">SCF082_LOCUS5481</name>
</gene>
<reference evidence="2 3" key="1">
    <citation type="submission" date="2024-02" db="EMBL/GenBank/DDBJ databases">
        <authorList>
            <person name="Chen Y."/>
            <person name="Shah S."/>
            <person name="Dougan E. K."/>
            <person name="Thang M."/>
            <person name="Chan C."/>
        </authorList>
    </citation>
    <scope>NUCLEOTIDE SEQUENCE [LARGE SCALE GENOMIC DNA]</scope>
</reference>
<feature type="region of interest" description="Disordered" evidence="1">
    <location>
        <begin position="166"/>
        <end position="189"/>
    </location>
</feature>
<dbReference type="Proteomes" id="UP001642464">
    <property type="component" value="Unassembled WGS sequence"/>
</dbReference>
<sequence length="189" mass="19831">VLGGTAEFHAELGEPRLLQGLQRHALGTLGRGSPRGLLGADLAVPGSSKAAVPHGEPRPEQRLFPPGPPFGAVVLLATGGRVELRLVQPALLPHGCVGERLLQRTGAPVGRGGRRSGVRRRALPGPHAPLRHRTGARTPASGVSAVSIALLYLPREQPDEWRRVEACESSDASNDLHDHHAAQAAGPLQ</sequence>
<evidence type="ECO:0000313" key="2">
    <source>
        <dbReference type="EMBL" id="CAK8998088.1"/>
    </source>
</evidence>
<feature type="region of interest" description="Disordered" evidence="1">
    <location>
        <begin position="107"/>
        <end position="139"/>
    </location>
</feature>
<keyword evidence="3" id="KW-1185">Reference proteome</keyword>
<name>A0ABP0I9K0_9DINO</name>
<feature type="non-terminal residue" evidence="2">
    <location>
        <position position="189"/>
    </location>
</feature>
<feature type="non-terminal residue" evidence="2">
    <location>
        <position position="1"/>
    </location>
</feature>
<evidence type="ECO:0000313" key="3">
    <source>
        <dbReference type="Proteomes" id="UP001642464"/>
    </source>
</evidence>
<accession>A0ABP0I9K0</accession>
<proteinExistence type="predicted"/>
<protein>
    <submittedName>
        <fullName evidence="2">Uncharacterized protein</fullName>
    </submittedName>
</protein>
<evidence type="ECO:0000256" key="1">
    <source>
        <dbReference type="SAM" id="MobiDB-lite"/>
    </source>
</evidence>